<dbReference type="AlphaFoldDB" id="A0A6G1JWX7"/>
<proteinExistence type="inferred from homology"/>
<protein>
    <submittedName>
        <fullName evidence="6">Phosphotyrosine protein phosphatases I</fullName>
    </submittedName>
</protein>
<sequence>MSTTPTPKPVSVLFVCLGNICRSTMAEGVFQSLTRPTTGSPHPLISRIDSCGTGAYHVGSPPNSQTMSVLKDNGITSYRHKARVFSTRDFDDFQYILAMDEDNLDDLMHLRKMEVRKRKGDDGMGKVMLFGEFGGKGKSGKGEIVDDPYYGGREGFEAAYEQTMRFSKAFVEKLEKGELS</sequence>
<reference evidence="6" key="1">
    <citation type="journal article" date="2020" name="Stud. Mycol.">
        <title>101 Dothideomycetes genomes: a test case for predicting lifestyles and emergence of pathogens.</title>
        <authorList>
            <person name="Haridas S."/>
            <person name="Albert R."/>
            <person name="Binder M."/>
            <person name="Bloem J."/>
            <person name="Labutti K."/>
            <person name="Salamov A."/>
            <person name="Andreopoulos B."/>
            <person name="Baker S."/>
            <person name="Barry K."/>
            <person name="Bills G."/>
            <person name="Bluhm B."/>
            <person name="Cannon C."/>
            <person name="Castanera R."/>
            <person name="Culley D."/>
            <person name="Daum C."/>
            <person name="Ezra D."/>
            <person name="Gonzalez J."/>
            <person name="Henrissat B."/>
            <person name="Kuo A."/>
            <person name="Liang C."/>
            <person name="Lipzen A."/>
            <person name="Lutzoni F."/>
            <person name="Magnuson J."/>
            <person name="Mondo S."/>
            <person name="Nolan M."/>
            <person name="Ohm R."/>
            <person name="Pangilinan J."/>
            <person name="Park H.-J."/>
            <person name="Ramirez L."/>
            <person name="Alfaro M."/>
            <person name="Sun H."/>
            <person name="Tritt A."/>
            <person name="Yoshinaga Y."/>
            <person name="Zwiers L.-H."/>
            <person name="Turgeon B."/>
            <person name="Goodwin S."/>
            <person name="Spatafora J."/>
            <person name="Crous P."/>
            <person name="Grigoriev I."/>
        </authorList>
    </citation>
    <scope>NUCLEOTIDE SEQUENCE</scope>
    <source>
        <strain evidence="6">CBS 279.74</strain>
    </source>
</reference>
<dbReference type="InterPro" id="IPR036196">
    <property type="entry name" value="Ptyr_pPase_sf"/>
</dbReference>
<evidence type="ECO:0000313" key="6">
    <source>
        <dbReference type="EMBL" id="KAF2704721.1"/>
    </source>
</evidence>
<gene>
    <name evidence="6" type="ORF">K504DRAFT_537742</name>
</gene>
<dbReference type="SUPFAM" id="SSF52788">
    <property type="entry name" value="Phosphotyrosine protein phosphatases I"/>
    <property type="match status" value="1"/>
</dbReference>
<dbReference type="CDD" id="cd16343">
    <property type="entry name" value="LMWPTP"/>
    <property type="match status" value="1"/>
</dbReference>
<evidence type="ECO:0000256" key="3">
    <source>
        <dbReference type="ARBA" id="ARBA00022912"/>
    </source>
</evidence>
<feature type="domain" description="Phosphotyrosine protein phosphatase I" evidence="5">
    <location>
        <begin position="10"/>
        <end position="173"/>
    </location>
</feature>
<dbReference type="PRINTS" id="PR00719">
    <property type="entry name" value="LMWPTPASE"/>
</dbReference>
<dbReference type="GO" id="GO:0004725">
    <property type="term" value="F:protein tyrosine phosphatase activity"/>
    <property type="evidence" value="ECO:0007669"/>
    <property type="project" value="InterPro"/>
</dbReference>
<feature type="active site" description="Nucleophile" evidence="4">
    <location>
        <position position="16"/>
    </location>
</feature>
<dbReference type="SMART" id="SM00226">
    <property type="entry name" value="LMWPc"/>
    <property type="match status" value="1"/>
</dbReference>
<dbReference type="InterPro" id="IPR023485">
    <property type="entry name" value="Ptyr_pPase"/>
</dbReference>
<dbReference type="Gene3D" id="3.40.50.2300">
    <property type="match status" value="1"/>
</dbReference>
<evidence type="ECO:0000259" key="5">
    <source>
        <dbReference type="SMART" id="SM00226"/>
    </source>
</evidence>
<dbReference type="PANTHER" id="PTHR11717">
    <property type="entry name" value="LOW MOLECULAR WEIGHT PROTEIN TYROSINE PHOSPHATASE"/>
    <property type="match status" value="1"/>
</dbReference>
<evidence type="ECO:0000256" key="2">
    <source>
        <dbReference type="ARBA" id="ARBA00022801"/>
    </source>
</evidence>
<dbReference type="InterPro" id="IPR017867">
    <property type="entry name" value="Tyr_phospatase_low_mol_wt"/>
</dbReference>
<dbReference type="PANTHER" id="PTHR11717:SF7">
    <property type="entry name" value="LOW MOLECULAR WEIGHT PHOSPHOTYROSINE PROTEIN PHOSPHATASE"/>
    <property type="match status" value="1"/>
</dbReference>
<accession>A0A6G1JWX7</accession>
<feature type="active site" evidence="4">
    <location>
        <position position="22"/>
    </location>
</feature>
<evidence type="ECO:0000256" key="1">
    <source>
        <dbReference type="ARBA" id="ARBA00011063"/>
    </source>
</evidence>
<name>A0A6G1JWX7_9PLEO</name>
<dbReference type="EMBL" id="MU005781">
    <property type="protein sequence ID" value="KAF2704721.1"/>
    <property type="molecule type" value="Genomic_DNA"/>
</dbReference>
<dbReference type="Proteomes" id="UP000799428">
    <property type="component" value="Unassembled WGS sequence"/>
</dbReference>
<keyword evidence="3" id="KW-0904">Protein phosphatase</keyword>
<dbReference type="OrthoDB" id="3388at2759"/>
<evidence type="ECO:0000313" key="7">
    <source>
        <dbReference type="Proteomes" id="UP000799428"/>
    </source>
</evidence>
<organism evidence="6 7">
    <name type="scientific">Pleomassaria siparia CBS 279.74</name>
    <dbReference type="NCBI Taxonomy" id="1314801"/>
    <lineage>
        <taxon>Eukaryota</taxon>
        <taxon>Fungi</taxon>
        <taxon>Dikarya</taxon>
        <taxon>Ascomycota</taxon>
        <taxon>Pezizomycotina</taxon>
        <taxon>Dothideomycetes</taxon>
        <taxon>Pleosporomycetidae</taxon>
        <taxon>Pleosporales</taxon>
        <taxon>Pleomassariaceae</taxon>
        <taxon>Pleomassaria</taxon>
    </lineage>
</organism>
<evidence type="ECO:0000256" key="4">
    <source>
        <dbReference type="PIRSR" id="PIRSR617867-1"/>
    </source>
</evidence>
<dbReference type="InterPro" id="IPR050438">
    <property type="entry name" value="LMW_PTPase"/>
</dbReference>
<keyword evidence="2" id="KW-0378">Hydrolase</keyword>
<dbReference type="Pfam" id="PF01451">
    <property type="entry name" value="LMWPc"/>
    <property type="match status" value="1"/>
</dbReference>
<feature type="active site" description="Proton donor" evidence="4">
    <location>
        <position position="147"/>
    </location>
</feature>
<comment type="similarity">
    <text evidence="1">Belongs to the low molecular weight phosphotyrosine protein phosphatase family.</text>
</comment>
<keyword evidence="7" id="KW-1185">Reference proteome</keyword>